<reference evidence="3 4" key="1">
    <citation type="submission" date="2016-03" db="EMBL/GenBank/DDBJ databases">
        <title>Spore heat resistance.</title>
        <authorList>
            <person name="Boekhorst J."/>
            <person name="Berendsen E.M."/>
            <person name="Wells-Bennik M.H."/>
            <person name="Kuipers O.P."/>
        </authorList>
    </citation>
    <scope>NUCLEOTIDE SEQUENCE [LARGE SCALE GENOMIC DNA]</scope>
    <source>
        <strain evidence="3 4">AF16</strain>
    </source>
</reference>
<evidence type="ECO:0000313" key="3">
    <source>
        <dbReference type="EMBL" id="OAO80965.1"/>
    </source>
</evidence>
<feature type="transmembrane region" description="Helical" evidence="1">
    <location>
        <begin position="9"/>
        <end position="26"/>
    </location>
</feature>
<accession>A0A178THR2</accession>
<feature type="transmembrane region" description="Helical" evidence="1">
    <location>
        <begin position="426"/>
        <end position="443"/>
    </location>
</feature>
<feature type="transmembrane region" description="Helical" evidence="1">
    <location>
        <begin position="38"/>
        <end position="57"/>
    </location>
</feature>
<feature type="transmembrane region" description="Helical" evidence="1">
    <location>
        <begin position="282"/>
        <end position="304"/>
    </location>
</feature>
<evidence type="ECO:0000256" key="1">
    <source>
        <dbReference type="SAM" id="Phobius"/>
    </source>
</evidence>
<feature type="transmembrane region" description="Helical" evidence="1">
    <location>
        <begin position="310"/>
        <end position="327"/>
    </location>
</feature>
<dbReference type="Proteomes" id="UP000078336">
    <property type="component" value="Unassembled WGS sequence"/>
</dbReference>
<organism evidence="3 4">
    <name type="scientific">Anoxybacillus flavithermus</name>
    <dbReference type="NCBI Taxonomy" id="33934"/>
    <lineage>
        <taxon>Bacteria</taxon>
        <taxon>Bacillati</taxon>
        <taxon>Bacillota</taxon>
        <taxon>Bacilli</taxon>
        <taxon>Bacillales</taxon>
        <taxon>Anoxybacillaceae</taxon>
        <taxon>Anoxybacillus</taxon>
    </lineage>
</organism>
<keyword evidence="4" id="KW-1185">Reference proteome</keyword>
<dbReference type="PATRIC" id="fig|33934.6.peg.523"/>
<feature type="transmembrane region" description="Helical" evidence="1">
    <location>
        <begin position="449"/>
        <end position="468"/>
    </location>
</feature>
<feature type="transmembrane region" description="Helical" evidence="1">
    <location>
        <begin position="533"/>
        <end position="552"/>
    </location>
</feature>
<keyword evidence="1" id="KW-1133">Transmembrane helix</keyword>
<feature type="transmembrane region" description="Helical" evidence="1">
    <location>
        <begin position="339"/>
        <end position="372"/>
    </location>
</feature>
<dbReference type="Pfam" id="PF14345">
    <property type="entry name" value="GDYXXLXY"/>
    <property type="match status" value="1"/>
</dbReference>
<feature type="transmembrane region" description="Helical" evidence="1">
    <location>
        <begin position="193"/>
        <end position="209"/>
    </location>
</feature>
<dbReference type="AlphaFoldDB" id="A0A178THR2"/>
<dbReference type="Pfam" id="PF09925">
    <property type="entry name" value="DUF2157"/>
    <property type="match status" value="1"/>
</dbReference>
<feature type="transmembrane region" description="Helical" evidence="1">
    <location>
        <begin position="141"/>
        <end position="161"/>
    </location>
</feature>
<name>A0A178THR2_9BACL</name>
<keyword evidence="1" id="KW-0812">Transmembrane</keyword>
<dbReference type="InterPro" id="IPR025833">
    <property type="entry name" value="GDYXXLXY"/>
</dbReference>
<protein>
    <submittedName>
        <fullName evidence="3">Putative membrane protein</fullName>
    </submittedName>
</protein>
<evidence type="ECO:0000259" key="2">
    <source>
        <dbReference type="Pfam" id="PF09925"/>
    </source>
</evidence>
<feature type="transmembrane region" description="Helical" evidence="1">
    <location>
        <begin position="112"/>
        <end position="129"/>
    </location>
</feature>
<dbReference type="EMBL" id="LUCQ01000060">
    <property type="protein sequence ID" value="OAO80965.1"/>
    <property type="molecule type" value="Genomic_DNA"/>
</dbReference>
<feature type="domain" description="DUF2157" evidence="2">
    <location>
        <begin position="9"/>
        <end position="113"/>
    </location>
</feature>
<sequence>MAQRVVKTTYLLGLLFLVSALVYFFASNWPELGRLTKVGIGAGFMILFYGLSATVFRHHFFSKWLLIFGAITFGICVALIGQVYNSHADSFLLFFIWFIPTAILAWLTRDRFLSIFSFGLLQLTFWFYYFPSSYQIERGEWQSFFILLLFAVINGMIALLGRSSILSVLSYFAMHSWLFVVFFEGISTDQFHFWSYAYAVILVLFLMYVKKQPYFICTVLFTGMFWIVQYSRFVERHFGGNWYIFGFVLAAIIVYIGIYVLRWMKRRSNGKVEKVSLVAFQIIVTGVASVIVIGSIMQLLSFWFDVFSPYWLFSISVFLFVVPGLLWKRWNDVVRYTLLAIGYMLGAFSVSVTEISFIVISVYIAGLFIVSWRMPAGVRTMTNIAVSLYAAMMMLDEWSDIRFMLFAVFVFYGIIYWVTKHTYERLVFLIFSFTSFLLLTSADSVEMDWMYVVWNVLFLCFVAFVLFFRTNEKEQSIAWLYTFLFLILKYYEWVWSLLHKSMALAIVGVCLLIVASIVQKRKAISFSVREQKWLLLLVVITLQVVFIAYVTFDKERHIRHGEQIKLQLEPIDPRSLIQGDYVRLQYDISTIERIDEWGKVQVILRKDDTGVHRFVGIYSVNGKKRNPHLYRESDVLVNGNIYGNTIIYGIETYFVPEKTGLDIQQRARFAYVRVSQSGDALLEKIVEQ</sequence>
<dbReference type="RefSeq" id="WP_004890780.1">
    <property type="nucleotide sequence ID" value="NZ_JABJVA010000059.1"/>
</dbReference>
<feature type="transmembrane region" description="Helical" evidence="1">
    <location>
        <begin position="477"/>
        <end position="495"/>
    </location>
</feature>
<dbReference type="OrthoDB" id="4868247at2"/>
<feature type="transmembrane region" description="Helical" evidence="1">
    <location>
        <begin position="90"/>
        <end position="107"/>
    </location>
</feature>
<evidence type="ECO:0000313" key="4">
    <source>
        <dbReference type="Proteomes" id="UP000078336"/>
    </source>
</evidence>
<proteinExistence type="predicted"/>
<comment type="caution">
    <text evidence="3">The sequence shown here is derived from an EMBL/GenBank/DDBJ whole genome shotgun (WGS) entry which is preliminary data.</text>
</comment>
<gene>
    <name evidence="3" type="ORF">TAF16_0846</name>
</gene>
<feature type="transmembrane region" description="Helical" evidence="1">
    <location>
        <begin position="401"/>
        <end position="419"/>
    </location>
</feature>
<feature type="transmembrane region" description="Helical" evidence="1">
    <location>
        <begin position="242"/>
        <end position="261"/>
    </location>
</feature>
<keyword evidence="1" id="KW-0472">Membrane</keyword>
<feature type="transmembrane region" description="Helical" evidence="1">
    <location>
        <begin position="501"/>
        <end position="518"/>
    </location>
</feature>
<feature type="transmembrane region" description="Helical" evidence="1">
    <location>
        <begin position="64"/>
        <end position="84"/>
    </location>
</feature>
<dbReference type="InterPro" id="IPR018677">
    <property type="entry name" value="DUF2157"/>
</dbReference>
<feature type="transmembrane region" description="Helical" evidence="1">
    <location>
        <begin position="214"/>
        <end position="230"/>
    </location>
</feature>
<feature type="transmembrane region" description="Helical" evidence="1">
    <location>
        <begin position="168"/>
        <end position="187"/>
    </location>
</feature>